<reference evidence="2" key="2">
    <citation type="submission" date="2020-11" db="EMBL/GenBank/DDBJ databases">
        <authorList>
            <person name="McCartney M.A."/>
            <person name="Auch B."/>
            <person name="Kono T."/>
            <person name="Mallez S."/>
            <person name="Becker A."/>
            <person name="Gohl D.M."/>
            <person name="Silverstein K.A.T."/>
            <person name="Koren S."/>
            <person name="Bechman K.B."/>
            <person name="Herman A."/>
            <person name="Abrahante J.E."/>
            <person name="Garbe J."/>
        </authorList>
    </citation>
    <scope>NUCLEOTIDE SEQUENCE</scope>
    <source>
        <strain evidence="2">Duluth1</strain>
        <tissue evidence="2">Whole animal</tissue>
    </source>
</reference>
<evidence type="ECO:0000256" key="1">
    <source>
        <dbReference type="SAM" id="MobiDB-lite"/>
    </source>
</evidence>
<dbReference type="Proteomes" id="UP000828390">
    <property type="component" value="Unassembled WGS sequence"/>
</dbReference>
<organism evidence="2 3">
    <name type="scientific">Dreissena polymorpha</name>
    <name type="common">Zebra mussel</name>
    <name type="synonym">Mytilus polymorpha</name>
    <dbReference type="NCBI Taxonomy" id="45954"/>
    <lineage>
        <taxon>Eukaryota</taxon>
        <taxon>Metazoa</taxon>
        <taxon>Spiralia</taxon>
        <taxon>Lophotrochozoa</taxon>
        <taxon>Mollusca</taxon>
        <taxon>Bivalvia</taxon>
        <taxon>Autobranchia</taxon>
        <taxon>Heteroconchia</taxon>
        <taxon>Euheterodonta</taxon>
        <taxon>Imparidentia</taxon>
        <taxon>Neoheterodontei</taxon>
        <taxon>Myida</taxon>
        <taxon>Dreissenoidea</taxon>
        <taxon>Dreissenidae</taxon>
        <taxon>Dreissena</taxon>
    </lineage>
</organism>
<reference evidence="2" key="1">
    <citation type="journal article" date="2019" name="bioRxiv">
        <title>The Genome of the Zebra Mussel, Dreissena polymorpha: A Resource for Invasive Species Research.</title>
        <authorList>
            <person name="McCartney M.A."/>
            <person name="Auch B."/>
            <person name="Kono T."/>
            <person name="Mallez S."/>
            <person name="Zhang Y."/>
            <person name="Obille A."/>
            <person name="Becker A."/>
            <person name="Abrahante J.E."/>
            <person name="Garbe J."/>
            <person name="Badalamenti J.P."/>
            <person name="Herman A."/>
            <person name="Mangelson H."/>
            <person name="Liachko I."/>
            <person name="Sullivan S."/>
            <person name="Sone E.D."/>
            <person name="Koren S."/>
            <person name="Silverstein K.A.T."/>
            <person name="Beckman K.B."/>
            <person name="Gohl D.M."/>
        </authorList>
    </citation>
    <scope>NUCLEOTIDE SEQUENCE</scope>
    <source>
        <strain evidence="2">Duluth1</strain>
        <tissue evidence="2">Whole animal</tissue>
    </source>
</reference>
<name>A0A9D4GTM6_DREPO</name>
<dbReference type="EMBL" id="JAIWYP010000005">
    <property type="protein sequence ID" value="KAH3822850.1"/>
    <property type="molecule type" value="Genomic_DNA"/>
</dbReference>
<proteinExistence type="predicted"/>
<sequence>SLTRELAKKTKRLTHLNTLKLLFWDRIPRLEKKALVNSVDPDETPHDAALSASEANVRRPKGRTI</sequence>
<gene>
    <name evidence="2" type="ORF">DPMN_124642</name>
</gene>
<feature type="non-terminal residue" evidence="2">
    <location>
        <position position="1"/>
    </location>
</feature>
<comment type="caution">
    <text evidence="2">The sequence shown here is derived from an EMBL/GenBank/DDBJ whole genome shotgun (WGS) entry which is preliminary data.</text>
</comment>
<protein>
    <submittedName>
        <fullName evidence="2">Uncharacterized protein</fullName>
    </submittedName>
</protein>
<keyword evidence="3" id="KW-1185">Reference proteome</keyword>
<evidence type="ECO:0000313" key="3">
    <source>
        <dbReference type="Proteomes" id="UP000828390"/>
    </source>
</evidence>
<accession>A0A9D4GTM6</accession>
<dbReference type="AlphaFoldDB" id="A0A9D4GTM6"/>
<feature type="region of interest" description="Disordered" evidence="1">
    <location>
        <begin position="37"/>
        <end position="65"/>
    </location>
</feature>
<evidence type="ECO:0000313" key="2">
    <source>
        <dbReference type="EMBL" id="KAH3822850.1"/>
    </source>
</evidence>